<organism evidence="7 8">
    <name type="scientific">Corynebacterium massiliense DSM 45435</name>
    <dbReference type="NCBI Taxonomy" id="1121364"/>
    <lineage>
        <taxon>Bacteria</taxon>
        <taxon>Bacillati</taxon>
        <taxon>Actinomycetota</taxon>
        <taxon>Actinomycetes</taxon>
        <taxon>Mycobacteriales</taxon>
        <taxon>Corynebacteriaceae</taxon>
        <taxon>Corynebacterium</taxon>
    </lineage>
</organism>
<dbReference type="InterPro" id="IPR006050">
    <property type="entry name" value="DNA_photolyase_N"/>
</dbReference>
<dbReference type="PANTHER" id="PTHR11455:SF9">
    <property type="entry name" value="CRYPTOCHROME CIRCADIAN CLOCK 5 ISOFORM X1"/>
    <property type="match status" value="1"/>
</dbReference>
<dbReference type="Gene3D" id="3.40.50.620">
    <property type="entry name" value="HUPs"/>
    <property type="match status" value="1"/>
</dbReference>
<dbReference type="InterPro" id="IPR014729">
    <property type="entry name" value="Rossmann-like_a/b/a_fold"/>
</dbReference>
<dbReference type="InterPro" id="IPR002081">
    <property type="entry name" value="Cryptochrome/DNA_photolyase_1"/>
</dbReference>
<evidence type="ECO:0000256" key="5">
    <source>
        <dbReference type="SAM" id="MobiDB-lite"/>
    </source>
</evidence>
<dbReference type="GO" id="GO:0003904">
    <property type="term" value="F:deoxyribodipyrimidine photo-lyase activity"/>
    <property type="evidence" value="ECO:0007669"/>
    <property type="project" value="UniProtKB-EC"/>
</dbReference>
<keyword evidence="4" id="KW-0157">Chromophore</keyword>
<keyword evidence="3 4" id="KW-0274">FAD</keyword>
<dbReference type="Gene3D" id="1.25.40.80">
    <property type="match status" value="1"/>
</dbReference>
<dbReference type="SUPFAM" id="SSF48173">
    <property type="entry name" value="Cryptochrome/photolyase FAD-binding domain"/>
    <property type="match status" value="1"/>
</dbReference>
<proteinExistence type="inferred from homology"/>
<evidence type="ECO:0000256" key="1">
    <source>
        <dbReference type="ARBA" id="ARBA00001974"/>
    </source>
</evidence>
<dbReference type="PRINTS" id="PR00147">
    <property type="entry name" value="DNAPHOTLYASE"/>
</dbReference>
<dbReference type="RefSeq" id="WP_051126867.1">
    <property type="nucleotide sequence ID" value="NZ_ATVG01000010.1"/>
</dbReference>
<dbReference type="Pfam" id="PF03441">
    <property type="entry name" value="FAD_binding_7"/>
    <property type="match status" value="1"/>
</dbReference>
<keyword evidence="2 4" id="KW-0285">Flavoprotein</keyword>
<feature type="region of interest" description="Disordered" evidence="5">
    <location>
        <begin position="161"/>
        <end position="182"/>
    </location>
</feature>
<evidence type="ECO:0000313" key="8">
    <source>
        <dbReference type="Proteomes" id="UP001220064"/>
    </source>
</evidence>
<reference evidence="7 8" key="1">
    <citation type="submission" date="2020-10" db="EMBL/GenBank/DDBJ databases">
        <title>Complete genome sequence of Corynebacterium massiliense DSM 45435, type strain of Corynebacterium massiliense.</title>
        <authorList>
            <person name="Busche T."/>
            <person name="Kalinowski J."/>
            <person name="Ruckert C."/>
        </authorList>
    </citation>
    <scope>NUCLEOTIDE SEQUENCE [LARGE SCALE GENOMIC DNA]</scope>
    <source>
        <strain evidence="7 8">DSM 45435</strain>
    </source>
</reference>
<dbReference type="Gene3D" id="1.10.579.10">
    <property type="entry name" value="DNA Cyclobutane Dipyrimidine Photolyase, subunit A, domain 3"/>
    <property type="match status" value="1"/>
</dbReference>
<dbReference type="EC" id="4.1.99.3" evidence="7"/>
<evidence type="ECO:0000256" key="2">
    <source>
        <dbReference type="ARBA" id="ARBA00022630"/>
    </source>
</evidence>
<dbReference type="InterPro" id="IPR036134">
    <property type="entry name" value="Crypto/Photolyase_FAD-like_sf"/>
</dbReference>
<comment type="cofactor">
    <cofactor evidence="1">
        <name>FAD</name>
        <dbReference type="ChEBI" id="CHEBI:57692"/>
    </cofactor>
</comment>
<dbReference type="PROSITE" id="PS51645">
    <property type="entry name" value="PHR_CRY_ALPHA_BETA"/>
    <property type="match status" value="1"/>
</dbReference>
<comment type="similarity">
    <text evidence="4">Belongs to the DNA photolyase family.</text>
</comment>
<accession>A0ABY7U712</accession>
<dbReference type="EMBL" id="CP063189">
    <property type="protein sequence ID" value="WCZ31769.1"/>
    <property type="molecule type" value="Genomic_DNA"/>
</dbReference>
<protein>
    <submittedName>
        <fullName evidence="7">Deoxyribodipyrimidine photo-lyase</fullName>
        <ecNumber evidence="7">4.1.99.3</ecNumber>
    </submittedName>
</protein>
<evidence type="ECO:0000256" key="4">
    <source>
        <dbReference type="RuleBase" id="RU004182"/>
    </source>
</evidence>
<gene>
    <name evidence="7" type="primary">phrA</name>
    <name evidence="7" type="ORF">CMASS_01550</name>
</gene>
<evidence type="ECO:0000259" key="6">
    <source>
        <dbReference type="PROSITE" id="PS51645"/>
    </source>
</evidence>
<keyword evidence="7" id="KW-0456">Lyase</keyword>
<dbReference type="InterPro" id="IPR005101">
    <property type="entry name" value="Cryptochr/Photolyase_FAD-bd"/>
</dbReference>
<dbReference type="Pfam" id="PF00875">
    <property type="entry name" value="DNA_photolyase"/>
    <property type="match status" value="1"/>
</dbReference>
<sequence length="482" mass="53856">MPALMWFRNDLRLHDNAALTWAAKRGPVVALLIDEPAPSPARPLGAAATWWREQSIRALAADLGRRGVPLLRRRGDARTVLPELCDSLGVDAVSWSRRYHEPLRDIDAEVKATLRDRGIDVASHPGFTLVEPWEVTTKAGDPFRVFTPFSEAARLQVRDDAPLPIPDLSGADVEPDELGEAPSPAWATGLAEHWAPGEAGARKRLEEFMGEISSYGADRDVPAQDATSHLSPHLASGDISPREIWAAAEEALDTPGPDGTLPPADDVEKFRDELLWRDFAWHRLFYNPELHRVNVRRQFDHFDWAWRDGELAEASAGGRDPRLPRDSSEQWLEHLGAWRSGTTGISLVDAGMRELWHTGYMHNRVRMVVGSFLTKNLGIHWRHGEEWFWDCLVDADPAANAFNWQWVAGCGDDAAPYFRIFNPEAQAKRFDPHGEYIATWVPPLDPAMPAEPIVDLKHSRRAALDAYGEVKAHKNETPPAGT</sequence>
<feature type="domain" description="Photolyase/cryptochrome alpha/beta" evidence="6">
    <location>
        <begin position="1"/>
        <end position="129"/>
    </location>
</feature>
<dbReference type="PANTHER" id="PTHR11455">
    <property type="entry name" value="CRYPTOCHROME"/>
    <property type="match status" value="1"/>
</dbReference>
<evidence type="ECO:0000313" key="7">
    <source>
        <dbReference type="EMBL" id="WCZ31769.1"/>
    </source>
</evidence>
<dbReference type="Proteomes" id="UP001220064">
    <property type="component" value="Chromosome"/>
</dbReference>
<dbReference type="InterPro" id="IPR036155">
    <property type="entry name" value="Crypto/Photolyase_N_sf"/>
</dbReference>
<evidence type="ECO:0000256" key="3">
    <source>
        <dbReference type="ARBA" id="ARBA00022827"/>
    </source>
</evidence>
<name>A0ABY7U712_9CORY</name>
<keyword evidence="8" id="KW-1185">Reference proteome</keyword>
<dbReference type="SUPFAM" id="SSF52425">
    <property type="entry name" value="Cryptochrome/photolyase, N-terminal domain"/>
    <property type="match status" value="1"/>
</dbReference>